<name>A0ABN1PAN9_9ACTN</name>
<dbReference type="Pfam" id="PF13560">
    <property type="entry name" value="HTH_31"/>
    <property type="match status" value="1"/>
</dbReference>
<proteinExistence type="predicted"/>
<reference evidence="2 3" key="1">
    <citation type="journal article" date="2019" name="Int. J. Syst. Evol. Microbiol.">
        <title>The Global Catalogue of Microorganisms (GCM) 10K type strain sequencing project: providing services to taxonomists for standard genome sequencing and annotation.</title>
        <authorList>
            <consortium name="The Broad Institute Genomics Platform"/>
            <consortium name="The Broad Institute Genome Sequencing Center for Infectious Disease"/>
            <person name="Wu L."/>
            <person name="Ma J."/>
        </authorList>
    </citation>
    <scope>NUCLEOTIDE SEQUENCE [LARGE SCALE GENOMIC DNA]</scope>
    <source>
        <strain evidence="2 3">JCM 11136</strain>
    </source>
</reference>
<dbReference type="Proteomes" id="UP001501578">
    <property type="component" value="Unassembled WGS sequence"/>
</dbReference>
<protein>
    <submittedName>
        <fullName evidence="2">Helix-turn-helix transcriptional regulator</fullName>
    </submittedName>
</protein>
<organism evidence="2 3">
    <name type="scientific">Nonomuraea longicatena</name>
    <dbReference type="NCBI Taxonomy" id="83682"/>
    <lineage>
        <taxon>Bacteria</taxon>
        <taxon>Bacillati</taxon>
        <taxon>Actinomycetota</taxon>
        <taxon>Actinomycetes</taxon>
        <taxon>Streptosporangiales</taxon>
        <taxon>Streptosporangiaceae</taxon>
        <taxon>Nonomuraea</taxon>
    </lineage>
</organism>
<dbReference type="CDD" id="cd00093">
    <property type="entry name" value="HTH_XRE"/>
    <property type="match status" value="1"/>
</dbReference>
<dbReference type="EMBL" id="BAAAHQ010000011">
    <property type="protein sequence ID" value="GAA0925394.1"/>
    <property type="molecule type" value="Genomic_DNA"/>
</dbReference>
<dbReference type="InterPro" id="IPR043917">
    <property type="entry name" value="DUF5753"/>
</dbReference>
<evidence type="ECO:0000313" key="3">
    <source>
        <dbReference type="Proteomes" id="UP001501578"/>
    </source>
</evidence>
<comment type="caution">
    <text evidence="2">The sequence shown here is derived from an EMBL/GenBank/DDBJ whole genome shotgun (WGS) entry which is preliminary data.</text>
</comment>
<dbReference type="SUPFAM" id="SSF47413">
    <property type="entry name" value="lambda repressor-like DNA-binding domains"/>
    <property type="match status" value="1"/>
</dbReference>
<dbReference type="SMART" id="SM00530">
    <property type="entry name" value="HTH_XRE"/>
    <property type="match status" value="1"/>
</dbReference>
<sequence>MTAPETAIPSGTPLEMFGFELRRCRMERHFSINELARAIAFSASLVGAVERAARRPTRDFTMRCEGALGLSGELLEILPLITKETSPGWFRPWAKIEEAAESLRSWEPLVIPGLLQTERYARAVLQGKPGISAEDLEQSIEARLQRQAIFHRPNPPMFSAILDEWVLKRPIGGGQVMREQLEHLLTMTSHHRVTIQIVPTSLGVTAGLQGGFIIAPQAAYIETSVAGYVSDRPDELSAININYDTIRAWAHPQHVSEDLIREMVSSYDRDSIN</sequence>
<feature type="domain" description="HTH cro/C1-type" evidence="1">
    <location>
        <begin position="21"/>
        <end position="75"/>
    </location>
</feature>
<dbReference type="InterPro" id="IPR001387">
    <property type="entry name" value="Cro/C1-type_HTH"/>
</dbReference>
<dbReference type="PROSITE" id="PS50943">
    <property type="entry name" value="HTH_CROC1"/>
    <property type="match status" value="1"/>
</dbReference>
<evidence type="ECO:0000313" key="2">
    <source>
        <dbReference type="EMBL" id="GAA0925394.1"/>
    </source>
</evidence>
<dbReference type="Pfam" id="PF19054">
    <property type="entry name" value="DUF5753"/>
    <property type="match status" value="1"/>
</dbReference>
<keyword evidence="3" id="KW-1185">Reference proteome</keyword>
<accession>A0ABN1PAN9</accession>
<gene>
    <name evidence="2" type="ORF">GCM10009560_26830</name>
</gene>
<dbReference type="InterPro" id="IPR010982">
    <property type="entry name" value="Lambda_DNA-bd_dom_sf"/>
</dbReference>
<dbReference type="RefSeq" id="WP_343950148.1">
    <property type="nucleotide sequence ID" value="NZ_BAAAHQ010000011.1"/>
</dbReference>
<dbReference type="Gene3D" id="1.10.260.40">
    <property type="entry name" value="lambda repressor-like DNA-binding domains"/>
    <property type="match status" value="1"/>
</dbReference>
<evidence type="ECO:0000259" key="1">
    <source>
        <dbReference type="PROSITE" id="PS50943"/>
    </source>
</evidence>